<dbReference type="Proteomes" id="UP001497516">
    <property type="component" value="Chromosome 10"/>
</dbReference>
<dbReference type="EMBL" id="OZ034814">
    <property type="protein sequence ID" value="CAL1358983.1"/>
    <property type="molecule type" value="Genomic_DNA"/>
</dbReference>
<dbReference type="AlphaFoldDB" id="A0AAV2CRG4"/>
<sequence>MRKTSLQTNHPELIDRLPPAARNHGNPGTRSVGRRRKQRGDDLLSSSSPDPHPSPKAATPNHQNLQSESKEVDYGNGMEKTSQI</sequence>
<keyword evidence="3" id="KW-1185">Reference proteome</keyword>
<reference evidence="2 3" key="1">
    <citation type="submission" date="2024-04" db="EMBL/GenBank/DDBJ databases">
        <authorList>
            <person name="Fracassetti M."/>
        </authorList>
    </citation>
    <scope>NUCLEOTIDE SEQUENCE [LARGE SCALE GENOMIC DNA]</scope>
</reference>
<feature type="compositionally biased region" description="Polar residues" evidence="1">
    <location>
        <begin position="1"/>
        <end position="10"/>
    </location>
</feature>
<feature type="region of interest" description="Disordered" evidence="1">
    <location>
        <begin position="1"/>
        <end position="84"/>
    </location>
</feature>
<evidence type="ECO:0000313" key="3">
    <source>
        <dbReference type="Proteomes" id="UP001497516"/>
    </source>
</evidence>
<gene>
    <name evidence="2" type="ORF">LTRI10_LOCUS6503</name>
</gene>
<proteinExistence type="predicted"/>
<protein>
    <submittedName>
        <fullName evidence="2">Uncharacterized protein</fullName>
    </submittedName>
</protein>
<name>A0AAV2CRG4_9ROSI</name>
<evidence type="ECO:0000256" key="1">
    <source>
        <dbReference type="SAM" id="MobiDB-lite"/>
    </source>
</evidence>
<evidence type="ECO:0000313" key="2">
    <source>
        <dbReference type="EMBL" id="CAL1358983.1"/>
    </source>
</evidence>
<accession>A0AAV2CRG4</accession>
<organism evidence="2 3">
    <name type="scientific">Linum trigynum</name>
    <dbReference type="NCBI Taxonomy" id="586398"/>
    <lineage>
        <taxon>Eukaryota</taxon>
        <taxon>Viridiplantae</taxon>
        <taxon>Streptophyta</taxon>
        <taxon>Embryophyta</taxon>
        <taxon>Tracheophyta</taxon>
        <taxon>Spermatophyta</taxon>
        <taxon>Magnoliopsida</taxon>
        <taxon>eudicotyledons</taxon>
        <taxon>Gunneridae</taxon>
        <taxon>Pentapetalae</taxon>
        <taxon>rosids</taxon>
        <taxon>fabids</taxon>
        <taxon>Malpighiales</taxon>
        <taxon>Linaceae</taxon>
        <taxon>Linum</taxon>
    </lineage>
</organism>